<name>R7RR96_9CLOT</name>
<dbReference type="OrthoDB" id="2596219at2"/>
<sequence>MKRSAYENLFWGMIFIFFNFYINILNILPNFVGYILILLAVNNLVYRRDIFNKIKIPTIILVALGLRDIFSQNYQMGNMFNTANTRWVLSILTSLESIIFLYVMYILCEGIVDILNEKGVYTLSDNIKKTFKIFMISSIIGIIYSPLSMYLPVQISVIMLIIAALYVVTGVYLGYLFKTVKNYDSEIGN</sequence>
<feature type="transmembrane region" description="Helical" evidence="1">
    <location>
        <begin position="87"/>
        <end position="112"/>
    </location>
</feature>
<dbReference type="HOGENOM" id="CLU_117607_0_0_9"/>
<protein>
    <submittedName>
        <fullName evidence="2">Uncharacterized protein</fullName>
    </submittedName>
</protein>
<dbReference type="AlphaFoldDB" id="R7RR96"/>
<dbReference type="RefSeq" id="WP_018661256.1">
    <property type="nucleotide sequence ID" value="NZ_HF952018.1"/>
</dbReference>
<feature type="transmembrane region" description="Helical" evidence="1">
    <location>
        <begin position="133"/>
        <end position="151"/>
    </location>
</feature>
<comment type="caution">
    <text evidence="2">The sequence shown here is derived from an EMBL/GenBank/DDBJ whole genome shotgun (WGS) entry which is preliminary data.</text>
</comment>
<gene>
    <name evidence="2" type="ORF">TCEL_01699</name>
</gene>
<feature type="transmembrane region" description="Helical" evidence="1">
    <location>
        <begin position="58"/>
        <end position="75"/>
    </location>
</feature>
<accession>R7RR96</accession>
<keyword evidence="1" id="KW-0812">Transmembrane</keyword>
<organism evidence="2 3">
    <name type="scientific">Thermobrachium celere DSM 8682</name>
    <dbReference type="NCBI Taxonomy" id="941824"/>
    <lineage>
        <taxon>Bacteria</taxon>
        <taxon>Bacillati</taxon>
        <taxon>Bacillota</taxon>
        <taxon>Clostridia</taxon>
        <taxon>Eubacteriales</taxon>
        <taxon>Clostridiaceae</taxon>
        <taxon>Thermobrachium</taxon>
    </lineage>
</organism>
<evidence type="ECO:0000313" key="3">
    <source>
        <dbReference type="Proteomes" id="UP000014923"/>
    </source>
</evidence>
<feature type="transmembrane region" description="Helical" evidence="1">
    <location>
        <begin position="5"/>
        <end position="22"/>
    </location>
</feature>
<keyword evidence="3" id="KW-1185">Reference proteome</keyword>
<dbReference type="Proteomes" id="UP000014923">
    <property type="component" value="Unassembled WGS sequence"/>
</dbReference>
<dbReference type="EMBL" id="CAVN010000090">
    <property type="protein sequence ID" value="CDF57785.1"/>
    <property type="molecule type" value="Genomic_DNA"/>
</dbReference>
<feature type="transmembrane region" description="Helical" evidence="1">
    <location>
        <begin position="157"/>
        <end position="177"/>
    </location>
</feature>
<evidence type="ECO:0000313" key="2">
    <source>
        <dbReference type="EMBL" id="CDF57785.1"/>
    </source>
</evidence>
<proteinExistence type="predicted"/>
<evidence type="ECO:0000256" key="1">
    <source>
        <dbReference type="SAM" id="Phobius"/>
    </source>
</evidence>
<reference evidence="2" key="1">
    <citation type="submission" date="2013-03" db="EMBL/GenBank/DDBJ databases">
        <title>Draft genome sequence of the hydrogen-ethanol-producing anaerobic alkalithermophilic Caloramator celere.</title>
        <authorList>
            <person name="Ciranna A."/>
            <person name="Larjo A."/>
            <person name="Kivisto A."/>
            <person name="Santala V."/>
            <person name="Roos C."/>
            <person name="Karp M."/>
        </authorList>
    </citation>
    <scope>NUCLEOTIDE SEQUENCE [LARGE SCALE GENOMIC DNA]</scope>
    <source>
        <strain evidence="2">DSM 8682</strain>
    </source>
</reference>
<keyword evidence="1" id="KW-0472">Membrane</keyword>
<keyword evidence="1" id="KW-1133">Transmembrane helix</keyword>
<dbReference type="eggNOG" id="ENOG50336TS">
    <property type="taxonomic scope" value="Bacteria"/>
</dbReference>